<protein>
    <submittedName>
        <fullName evidence="1">Uncharacterized protein</fullName>
    </submittedName>
</protein>
<dbReference type="EMBL" id="MN740333">
    <property type="protein sequence ID" value="QHU01009.1"/>
    <property type="molecule type" value="Genomic_DNA"/>
</dbReference>
<evidence type="ECO:0000313" key="1">
    <source>
        <dbReference type="EMBL" id="QHU01009.1"/>
    </source>
</evidence>
<organism evidence="1">
    <name type="scientific">viral metagenome</name>
    <dbReference type="NCBI Taxonomy" id="1070528"/>
    <lineage>
        <taxon>unclassified sequences</taxon>
        <taxon>metagenomes</taxon>
        <taxon>organismal metagenomes</taxon>
    </lineage>
</organism>
<proteinExistence type="predicted"/>
<sequence length="160" mass="18430">MNNLTLCDRVHNALKINISDKAELNTLLQDLAREKETEALVRIWDTKKNTEIDKETMLAITELHNMGKGKIPHGTIDIPYDRPRLAPSRRLHKICKGYLLHTRSEAAKQYIIAAILYVDSHPEYAELKKGEQIKVIRNYLKIPNDTARGLVTKLKHKRVI</sequence>
<reference evidence="1" key="1">
    <citation type="journal article" date="2020" name="Nature">
        <title>Giant virus diversity and host interactions through global metagenomics.</title>
        <authorList>
            <person name="Schulz F."/>
            <person name="Roux S."/>
            <person name="Paez-Espino D."/>
            <person name="Jungbluth S."/>
            <person name="Walsh D.A."/>
            <person name="Denef V.J."/>
            <person name="McMahon K.D."/>
            <person name="Konstantinidis K.T."/>
            <person name="Eloe-Fadrosh E.A."/>
            <person name="Kyrpides N.C."/>
            <person name="Woyke T."/>
        </authorList>
    </citation>
    <scope>NUCLEOTIDE SEQUENCE</scope>
    <source>
        <strain evidence="1">GVMAG-M-3300025860-20</strain>
    </source>
</reference>
<name>A0A6C0J5S4_9ZZZZ</name>
<accession>A0A6C0J5S4</accession>
<dbReference type="AlphaFoldDB" id="A0A6C0J5S4"/>